<evidence type="ECO:0000259" key="4">
    <source>
        <dbReference type="Pfam" id="PF07992"/>
    </source>
</evidence>
<name>A0ABX2A204_9MICO</name>
<evidence type="ECO:0000256" key="2">
    <source>
        <dbReference type="ARBA" id="ARBA00023002"/>
    </source>
</evidence>
<evidence type="ECO:0000313" key="5">
    <source>
        <dbReference type="EMBL" id="NOV96726.1"/>
    </source>
</evidence>
<protein>
    <submittedName>
        <fullName evidence="5">Thioredoxin reductase</fullName>
    </submittedName>
</protein>
<dbReference type="InterPro" id="IPR050097">
    <property type="entry name" value="Ferredoxin-NADP_redctase_2"/>
</dbReference>
<dbReference type="PRINTS" id="PR00368">
    <property type="entry name" value="FADPNR"/>
</dbReference>
<dbReference type="SUPFAM" id="SSF51905">
    <property type="entry name" value="FAD/NAD(P)-binding domain"/>
    <property type="match status" value="1"/>
</dbReference>
<reference evidence="5 6" key="1">
    <citation type="submission" date="2020-05" db="EMBL/GenBank/DDBJ databases">
        <title>Genomic Encyclopedia of Type Strains, Phase III (KMG-III): the genomes of soil and plant-associated and newly described type strains.</title>
        <authorList>
            <person name="Whitman W."/>
        </authorList>
    </citation>
    <scope>NUCLEOTIDE SEQUENCE [LARGE SCALE GENOMIC DNA]</scope>
    <source>
        <strain evidence="5 6">KCTC 19046</strain>
    </source>
</reference>
<proteinExistence type="predicted"/>
<keyword evidence="1" id="KW-0285">Flavoprotein</keyword>
<dbReference type="InterPro" id="IPR023753">
    <property type="entry name" value="FAD/NAD-binding_dom"/>
</dbReference>
<dbReference type="Pfam" id="PF07992">
    <property type="entry name" value="Pyr_redox_2"/>
    <property type="match status" value="1"/>
</dbReference>
<comment type="catalytic activity">
    <reaction evidence="3">
        <text>[thioredoxin]-dithiol + NADP(+) = [thioredoxin]-disulfide + NADPH + H(+)</text>
        <dbReference type="Rhea" id="RHEA:20345"/>
        <dbReference type="Rhea" id="RHEA-COMP:10698"/>
        <dbReference type="Rhea" id="RHEA-COMP:10700"/>
        <dbReference type="ChEBI" id="CHEBI:15378"/>
        <dbReference type="ChEBI" id="CHEBI:29950"/>
        <dbReference type="ChEBI" id="CHEBI:50058"/>
        <dbReference type="ChEBI" id="CHEBI:57783"/>
        <dbReference type="ChEBI" id="CHEBI:58349"/>
        <dbReference type="EC" id="1.8.1.9"/>
    </reaction>
</comment>
<evidence type="ECO:0000313" key="6">
    <source>
        <dbReference type="Proteomes" id="UP000757540"/>
    </source>
</evidence>
<dbReference type="EMBL" id="JABEZU010000001">
    <property type="protein sequence ID" value="NOV96726.1"/>
    <property type="molecule type" value="Genomic_DNA"/>
</dbReference>
<evidence type="ECO:0000256" key="3">
    <source>
        <dbReference type="ARBA" id="ARBA00048132"/>
    </source>
</evidence>
<dbReference type="Gene3D" id="3.50.50.60">
    <property type="entry name" value="FAD/NAD(P)-binding domain"/>
    <property type="match status" value="2"/>
</dbReference>
<keyword evidence="6" id="KW-1185">Reference proteome</keyword>
<dbReference type="RefSeq" id="WP_171782868.1">
    <property type="nucleotide sequence ID" value="NZ_JABEZU010000001.1"/>
</dbReference>
<dbReference type="PANTHER" id="PTHR48105">
    <property type="entry name" value="THIOREDOXIN REDUCTASE 1-RELATED-RELATED"/>
    <property type="match status" value="1"/>
</dbReference>
<accession>A0ABX2A204</accession>
<dbReference type="PRINTS" id="PR00469">
    <property type="entry name" value="PNDRDTASEII"/>
</dbReference>
<gene>
    <name evidence="5" type="ORF">HDG69_001279</name>
</gene>
<dbReference type="InterPro" id="IPR036188">
    <property type="entry name" value="FAD/NAD-bd_sf"/>
</dbReference>
<dbReference type="Proteomes" id="UP000757540">
    <property type="component" value="Unassembled WGS sequence"/>
</dbReference>
<comment type="caution">
    <text evidence="5">The sequence shown here is derived from an EMBL/GenBank/DDBJ whole genome shotgun (WGS) entry which is preliminary data.</text>
</comment>
<evidence type="ECO:0000256" key="1">
    <source>
        <dbReference type="ARBA" id="ARBA00022630"/>
    </source>
</evidence>
<organism evidence="5 6">
    <name type="scientific">Isoptericola halotolerans</name>
    <dbReference type="NCBI Taxonomy" id="300560"/>
    <lineage>
        <taxon>Bacteria</taxon>
        <taxon>Bacillati</taxon>
        <taxon>Actinomycetota</taxon>
        <taxon>Actinomycetes</taxon>
        <taxon>Micrococcales</taxon>
        <taxon>Promicromonosporaceae</taxon>
        <taxon>Isoptericola</taxon>
    </lineage>
</organism>
<feature type="domain" description="FAD/NAD(P)-binding" evidence="4">
    <location>
        <begin position="9"/>
        <end position="295"/>
    </location>
</feature>
<sequence length="318" mass="32790">MSDTLENTYDVLVIGGGAAGLSGALTLARARWRVAVLDAGDPRNAPAVGIHGLLGREGISPAELLATGRTEVRAVGGHVVDGQVAQVVRDDAGTHPFAVTLDDGRVSRSRRLLVATGLRDELPDVPGLAEHWGRDVVHCPFCHGYEVRDRRIGVLATGPHAARQALLFSQWSDQVVLLGHTAAVPAEEDAAKLAVRGVTVVPGAVREVTSDDGRLSGVLLDDGSTVALDALAVATTMRARADVVAQLGLQVAPHPSGQGEHVVADETGRTSVPGVWVAGNAGNLVAQVSTAAAEGAWAAAQITFDLVDADATALVDAR</sequence>
<keyword evidence="2" id="KW-0560">Oxidoreductase</keyword>